<dbReference type="GO" id="GO:0030288">
    <property type="term" value="C:outer membrane-bounded periplasmic space"/>
    <property type="evidence" value="ECO:0007669"/>
    <property type="project" value="TreeGrafter"/>
</dbReference>
<organism evidence="3 4">
    <name type="scientific">Acidaminococcus fermentans</name>
    <dbReference type="NCBI Taxonomy" id="905"/>
    <lineage>
        <taxon>Bacteria</taxon>
        <taxon>Bacillati</taxon>
        <taxon>Bacillota</taxon>
        <taxon>Negativicutes</taxon>
        <taxon>Acidaminococcales</taxon>
        <taxon>Acidaminococcaceae</taxon>
        <taxon>Acidaminococcus</taxon>
    </lineage>
</organism>
<dbReference type="RefSeq" id="WP_074707639.1">
    <property type="nucleotide sequence ID" value="NZ_FNOP01000015.1"/>
</dbReference>
<name>A0A1H2ZMD6_ACIFE</name>
<dbReference type="Gene3D" id="3.40.630.40">
    <property type="entry name" value="Zn-dependent exopeptidases"/>
    <property type="match status" value="1"/>
</dbReference>
<keyword evidence="1" id="KW-0378">Hydrolase</keyword>
<dbReference type="Proteomes" id="UP000182379">
    <property type="component" value="Unassembled WGS sequence"/>
</dbReference>
<dbReference type="SMART" id="SM00646">
    <property type="entry name" value="Ami_3"/>
    <property type="match status" value="1"/>
</dbReference>
<evidence type="ECO:0000259" key="2">
    <source>
        <dbReference type="SMART" id="SM00646"/>
    </source>
</evidence>
<dbReference type="EMBL" id="FNOP01000015">
    <property type="protein sequence ID" value="SDX18547.1"/>
    <property type="molecule type" value="Genomic_DNA"/>
</dbReference>
<dbReference type="GO" id="GO:0008745">
    <property type="term" value="F:N-acetylmuramoyl-L-alanine amidase activity"/>
    <property type="evidence" value="ECO:0007669"/>
    <property type="project" value="InterPro"/>
</dbReference>
<dbReference type="CDD" id="cd02696">
    <property type="entry name" value="MurNAc-LAA"/>
    <property type="match status" value="1"/>
</dbReference>
<dbReference type="SUPFAM" id="SSF53187">
    <property type="entry name" value="Zn-dependent exopeptidases"/>
    <property type="match status" value="1"/>
</dbReference>
<dbReference type="PANTHER" id="PTHR30404">
    <property type="entry name" value="N-ACETYLMURAMOYL-L-ALANINE AMIDASE"/>
    <property type="match status" value="1"/>
</dbReference>
<feature type="domain" description="MurNAc-LAA" evidence="2">
    <location>
        <begin position="67"/>
        <end position="176"/>
    </location>
</feature>
<protein>
    <submittedName>
        <fullName evidence="3">N-acetylmuramoyl-L-alanine amidase</fullName>
    </submittedName>
</protein>
<reference evidence="3 4" key="1">
    <citation type="submission" date="2016-10" db="EMBL/GenBank/DDBJ databases">
        <authorList>
            <person name="Varghese N."/>
            <person name="Submissions S."/>
        </authorList>
    </citation>
    <scope>NUCLEOTIDE SEQUENCE [LARGE SCALE GENOMIC DNA]</scope>
    <source>
        <strain evidence="3 4">WCC6</strain>
    </source>
</reference>
<comment type="caution">
    <text evidence="3">The sequence shown here is derived from an EMBL/GenBank/DDBJ whole genome shotgun (WGS) entry which is preliminary data.</text>
</comment>
<dbReference type="InterPro" id="IPR050695">
    <property type="entry name" value="N-acetylmuramoyl_amidase_3"/>
</dbReference>
<sequence length="183" mass="19751">MKIFINPGHMPGVDSGAVNETYGVTEADIVKEIGAGVQQYLNRVGYDCMLVQSDNLCGESPNYTNICASANGWKADLFLSIHCNAAAEEAQGTETLVYSRDSEGACALAECIQNQIVQSLNTVDRGVKERPGLAVLRETDMPAVLVETAFITNEEDVQLLMNQKDGFARAIARGVTDYVARKG</sequence>
<dbReference type="InterPro" id="IPR002508">
    <property type="entry name" value="MurNAc-LAA_cat"/>
</dbReference>
<evidence type="ECO:0000313" key="3">
    <source>
        <dbReference type="EMBL" id="SDX18547.1"/>
    </source>
</evidence>
<evidence type="ECO:0000313" key="4">
    <source>
        <dbReference type="Proteomes" id="UP000182379"/>
    </source>
</evidence>
<evidence type="ECO:0000256" key="1">
    <source>
        <dbReference type="ARBA" id="ARBA00022801"/>
    </source>
</evidence>
<gene>
    <name evidence="3" type="ORF">SAMN05216495_11563</name>
</gene>
<dbReference type="Pfam" id="PF01520">
    <property type="entry name" value="Amidase_3"/>
    <property type="match status" value="1"/>
</dbReference>
<dbReference type="AlphaFoldDB" id="A0A1H2ZMD6"/>
<dbReference type="PANTHER" id="PTHR30404:SF0">
    <property type="entry name" value="N-ACETYLMURAMOYL-L-ALANINE AMIDASE AMIC"/>
    <property type="match status" value="1"/>
</dbReference>
<proteinExistence type="predicted"/>
<accession>A0A1H2ZMD6</accession>
<dbReference type="GO" id="GO:0009253">
    <property type="term" value="P:peptidoglycan catabolic process"/>
    <property type="evidence" value="ECO:0007669"/>
    <property type="project" value="InterPro"/>
</dbReference>